<evidence type="ECO:0000313" key="1">
    <source>
        <dbReference type="EMBL" id="KAG2550428.1"/>
    </source>
</evidence>
<keyword evidence="2" id="KW-1185">Reference proteome</keyword>
<dbReference type="Pfam" id="PF15011">
    <property type="entry name" value="CA109-like"/>
    <property type="match status" value="1"/>
</dbReference>
<comment type="caution">
    <text evidence="1">The sequence shown here is derived from an EMBL/GenBank/DDBJ whole genome shotgun (WGS) entry which is preliminary data.</text>
</comment>
<gene>
    <name evidence="1" type="ORF">PVAP13_9KG341400</name>
</gene>
<reference evidence="1" key="1">
    <citation type="submission" date="2020-05" db="EMBL/GenBank/DDBJ databases">
        <title>WGS assembly of Panicum virgatum.</title>
        <authorList>
            <person name="Lovell J.T."/>
            <person name="Jenkins J."/>
            <person name="Shu S."/>
            <person name="Juenger T.E."/>
            <person name="Schmutz J."/>
        </authorList>
    </citation>
    <scope>NUCLEOTIDE SEQUENCE</scope>
    <source>
        <strain evidence="1">AP13</strain>
    </source>
</reference>
<dbReference type="InterPro" id="IPR038985">
    <property type="entry name" value="OPRN-like"/>
</dbReference>
<protein>
    <submittedName>
        <fullName evidence="1">Uncharacterized protein</fullName>
    </submittedName>
</protein>
<dbReference type="InterPro" id="IPR029159">
    <property type="entry name" value="CA109-like"/>
</dbReference>
<name>A0A8T0NNK5_PANVG</name>
<dbReference type="AlphaFoldDB" id="A0A8T0NNK5"/>
<proteinExistence type="predicted"/>
<evidence type="ECO:0000313" key="2">
    <source>
        <dbReference type="Proteomes" id="UP000823388"/>
    </source>
</evidence>
<sequence length="203" mass="23099">MEAVVRKVQQRVRKAREEMDLWDDLNSRLLTKFNRATVVIDRLPVLGEDKNYGALRSVANIPEDLMGKQFENLELLFVSMRETLERLNGIVRALNKALRDTNQMVRGGSALTAKQMQLQVGISPTIAECLDGLRTLCEMHQDEFALKSSVISLLTWKSSSSDIAALRQLLVDQPNIPKDEGDSIHIRHYICRRNLLASSYLNY</sequence>
<dbReference type="Proteomes" id="UP000823388">
    <property type="component" value="Chromosome 9K"/>
</dbReference>
<organism evidence="1 2">
    <name type="scientific">Panicum virgatum</name>
    <name type="common">Blackwell switchgrass</name>
    <dbReference type="NCBI Taxonomy" id="38727"/>
    <lineage>
        <taxon>Eukaryota</taxon>
        <taxon>Viridiplantae</taxon>
        <taxon>Streptophyta</taxon>
        <taxon>Embryophyta</taxon>
        <taxon>Tracheophyta</taxon>
        <taxon>Spermatophyta</taxon>
        <taxon>Magnoliopsida</taxon>
        <taxon>Liliopsida</taxon>
        <taxon>Poales</taxon>
        <taxon>Poaceae</taxon>
        <taxon>PACMAD clade</taxon>
        <taxon>Panicoideae</taxon>
        <taxon>Panicodae</taxon>
        <taxon>Paniceae</taxon>
        <taxon>Panicinae</taxon>
        <taxon>Panicum</taxon>
        <taxon>Panicum sect. Hiantes</taxon>
    </lineage>
</organism>
<accession>A0A8T0NNK5</accession>
<dbReference type="EMBL" id="CM029053">
    <property type="protein sequence ID" value="KAG2550428.1"/>
    <property type="molecule type" value="Genomic_DNA"/>
</dbReference>
<dbReference type="PANTHER" id="PTHR37904">
    <property type="entry name" value="OS10G0566900 PROTEIN"/>
    <property type="match status" value="1"/>
</dbReference>
<dbReference type="PANTHER" id="PTHR37904:SF2">
    <property type="entry name" value="OS10G0566900 PROTEIN"/>
    <property type="match status" value="1"/>
</dbReference>